<dbReference type="GO" id="GO:0004674">
    <property type="term" value="F:protein serine/threonine kinase activity"/>
    <property type="evidence" value="ECO:0007669"/>
    <property type="project" value="TreeGrafter"/>
</dbReference>
<dbReference type="InterPro" id="IPR051681">
    <property type="entry name" value="Ser/Thr_Kinases-Pseudokinases"/>
</dbReference>
<evidence type="ECO:0000259" key="3">
    <source>
        <dbReference type="PROSITE" id="PS50011"/>
    </source>
</evidence>
<dbReference type="Gene3D" id="1.10.510.10">
    <property type="entry name" value="Transferase(Phosphotransferase) domain 1"/>
    <property type="match status" value="1"/>
</dbReference>
<keyword evidence="1" id="KW-0547">Nucleotide-binding</keyword>
<proteinExistence type="predicted"/>
<dbReference type="Pfam" id="PF07714">
    <property type="entry name" value="PK_Tyr_Ser-Thr"/>
    <property type="match status" value="1"/>
</dbReference>
<protein>
    <submittedName>
        <fullName evidence="4">1432_t:CDS:1</fullName>
    </submittedName>
</protein>
<evidence type="ECO:0000313" key="4">
    <source>
        <dbReference type="EMBL" id="CAG8684530.1"/>
    </source>
</evidence>
<keyword evidence="2" id="KW-0067">ATP-binding</keyword>
<dbReference type="InterPro" id="IPR000719">
    <property type="entry name" value="Prot_kinase_dom"/>
</dbReference>
<dbReference type="PROSITE" id="PS50011">
    <property type="entry name" value="PROTEIN_KINASE_DOM"/>
    <property type="match status" value="1"/>
</dbReference>
<dbReference type="OrthoDB" id="3269467at2759"/>
<name>A0A9N9HF83_9GLOM</name>
<evidence type="ECO:0000256" key="2">
    <source>
        <dbReference type="ARBA" id="ARBA00022840"/>
    </source>
</evidence>
<dbReference type="PANTHER" id="PTHR44329:SF298">
    <property type="entry name" value="MIXED LINEAGE KINASE DOMAIN-LIKE PROTEIN"/>
    <property type="match status" value="1"/>
</dbReference>
<feature type="domain" description="Protein kinase" evidence="3">
    <location>
        <begin position="1"/>
        <end position="96"/>
    </location>
</feature>
<evidence type="ECO:0000256" key="1">
    <source>
        <dbReference type="ARBA" id="ARBA00022741"/>
    </source>
</evidence>
<dbReference type="EMBL" id="CAJVQA010009407">
    <property type="protein sequence ID" value="CAG8684530.1"/>
    <property type="molecule type" value="Genomic_DNA"/>
</dbReference>
<sequence>MPYVAPEVLKGQQFTQAADIYSLGVIMSEISTGKKAFDGVPFNTTLFLKICNKNERPELGEGTPECYVQLAKRCMDSDPNERPTTTIISSRIVYWLDEIEQKNDNEIKKQFLEADNIVPKVETSIHPSYMYTRKLINTKRIDETLINS</sequence>
<accession>A0A9N9HF83</accession>
<dbReference type="GO" id="GO:0005524">
    <property type="term" value="F:ATP binding"/>
    <property type="evidence" value="ECO:0007669"/>
    <property type="project" value="UniProtKB-KW"/>
</dbReference>
<dbReference type="PANTHER" id="PTHR44329">
    <property type="entry name" value="SERINE/THREONINE-PROTEIN KINASE TNNI3K-RELATED"/>
    <property type="match status" value="1"/>
</dbReference>
<dbReference type="Proteomes" id="UP000789759">
    <property type="component" value="Unassembled WGS sequence"/>
</dbReference>
<dbReference type="SUPFAM" id="SSF56112">
    <property type="entry name" value="Protein kinase-like (PK-like)"/>
    <property type="match status" value="1"/>
</dbReference>
<gene>
    <name evidence="4" type="ORF">CPELLU_LOCUS10983</name>
</gene>
<keyword evidence="5" id="KW-1185">Reference proteome</keyword>
<comment type="caution">
    <text evidence="4">The sequence shown here is derived from an EMBL/GenBank/DDBJ whole genome shotgun (WGS) entry which is preliminary data.</text>
</comment>
<dbReference type="InterPro" id="IPR001245">
    <property type="entry name" value="Ser-Thr/Tyr_kinase_cat_dom"/>
</dbReference>
<dbReference type="InterPro" id="IPR011009">
    <property type="entry name" value="Kinase-like_dom_sf"/>
</dbReference>
<evidence type="ECO:0000313" key="5">
    <source>
        <dbReference type="Proteomes" id="UP000789759"/>
    </source>
</evidence>
<organism evidence="4 5">
    <name type="scientific">Cetraspora pellucida</name>
    <dbReference type="NCBI Taxonomy" id="1433469"/>
    <lineage>
        <taxon>Eukaryota</taxon>
        <taxon>Fungi</taxon>
        <taxon>Fungi incertae sedis</taxon>
        <taxon>Mucoromycota</taxon>
        <taxon>Glomeromycotina</taxon>
        <taxon>Glomeromycetes</taxon>
        <taxon>Diversisporales</taxon>
        <taxon>Gigasporaceae</taxon>
        <taxon>Cetraspora</taxon>
    </lineage>
</organism>
<dbReference type="AlphaFoldDB" id="A0A9N9HF83"/>
<reference evidence="4" key="1">
    <citation type="submission" date="2021-06" db="EMBL/GenBank/DDBJ databases">
        <authorList>
            <person name="Kallberg Y."/>
            <person name="Tangrot J."/>
            <person name="Rosling A."/>
        </authorList>
    </citation>
    <scope>NUCLEOTIDE SEQUENCE</scope>
    <source>
        <strain evidence="4">FL966</strain>
    </source>
</reference>